<evidence type="ECO:0000256" key="1">
    <source>
        <dbReference type="ARBA" id="ARBA00022737"/>
    </source>
</evidence>
<dbReference type="AlphaFoldDB" id="A0ABD1BZY4"/>
<dbReference type="Proteomes" id="UP001558713">
    <property type="component" value="Unassembled WGS sequence"/>
</dbReference>
<feature type="repeat" description="PPR" evidence="2">
    <location>
        <begin position="182"/>
        <end position="216"/>
    </location>
</feature>
<sequence>MRWTSFSSFSLSLEDALHLLQRFFNSSNQIKQIHTVLFTSNALVASRWKTKCVYNTLIRSYLTSGQYKTCLALFTHMLASQVQPIDLTFPSLIKAACSSFSVSYGVALHGQALKRGVLIDPFVQTSFVRFYGEVSDLKSSRKMFDEIVDPCVIACNSLLDACGRNGEMDSAFELFQRMPLTDVVSWTTVINGFSKNGLHAKAVMLFGEMIENKRVVLTPNEATFVSVLSSCANLDQGGVHLGKQIHGYVMRKEIILTTTLGTALLDMYGKAGDLEMALTIFDQIRDKEVCTWNAIISALASNGRPKQALEMFEMMKSNSVHPNGITLLAILTACARSKLMDLGIQLFSSICSEYKIIPTSEHYGCIVDLIGRAGLLVDAVNFTKNLPFEPDATVLGALLGACKIHENAELGNKVGKQLIELQPQHCGQYVALSTLNALDNNWSEAEQIRKVMIQAGIQKMPAYSALS</sequence>
<dbReference type="PROSITE" id="PS51375">
    <property type="entry name" value="PPR"/>
    <property type="match status" value="4"/>
</dbReference>
<dbReference type="Pfam" id="PF01535">
    <property type="entry name" value="PPR"/>
    <property type="match status" value="3"/>
</dbReference>
<feature type="repeat" description="PPR" evidence="2">
    <location>
        <begin position="151"/>
        <end position="181"/>
    </location>
</feature>
<dbReference type="EMBL" id="JBANAX010000090">
    <property type="protein sequence ID" value="KAL1222776.1"/>
    <property type="molecule type" value="Genomic_DNA"/>
</dbReference>
<dbReference type="Pfam" id="PF13041">
    <property type="entry name" value="PPR_2"/>
    <property type="match status" value="2"/>
</dbReference>
<dbReference type="Pfam" id="PF20431">
    <property type="entry name" value="E_motif"/>
    <property type="match status" value="1"/>
</dbReference>
<dbReference type="PANTHER" id="PTHR47926:SF348">
    <property type="entry name" value="PENTATRICOPEPTIDE REPEAT-CONTAINING PROTEIN"/>
    <property type="match status" value="1"/>
</dbReference>
<dbReference type="InterPro" id="IPR046960">
    <property type="entry name" value="PPR_At4g14850-like_plant"/>
</dbReference>
<proteinExistence type="predicted"/>
<name>A0ABD1BZY4_CARAN</name>
<dbReference type="FunFam" id="1.25.40.10:FF:000887">
    <property type="entry name" value="Pentatricopeptide repeat-containing protein"/>
    <property type="match status" value="1"/>
</dbReference>
<gene>
    <name evidence="3" type="ORF">V5N11_022087</name>
</gene>
<dbReference type="InterPro" id="IPR046848">
    <property type="entry name" value="E_motif"/>
</dbReference>
<evidence type="ECO:0000256" key="2">
    <source>
        <dbReference type="PROSITE-ProRule" id="PRU00708"/>
    </source>
</evidence>
<dbReference type="PANTHER" id="PTHR47926">
    <property type="entry name" value="PENTATRICOPEPTIDE REPEAT-CONTAINING PROTEIN"/>
    <property type="match status" value="1"/>
</dbReference>
<organism evidence="3 4">
    <name type="scientific">Cardamine amara subsp. amara</name>
    <dbReference type="NCBI Taxonomy" id="228776"/>
    <lineage>
        <taxon>Eukaryota</taxon>
        <taxon>Viridiplantae</taxon>
        <taxon>Streptophyta</taxon>
        <taxon>Embryophyta</taxon>
        <taxon>Tracheophyta</taxon>
        <taxon>Spermatophyta</taxon>
        <taxon>Magnoliopsida</taxon>
        <taxon>eudicotyledons</taxon>
        <taxon>Gunneridae</taxon>
        <taxon>Pentapetalae</taxon>
        <taxon>rosids</taxon>
        <taxon>malvids</taxon>
        <taxon>Brassicales</taxon>
        <taxon>Brassicaceae</taxon>
        <taxon>Cardamineae</taxon>
        <taxon>Cardamine</taxon>
    </lineage>
</organism>
<reference evidence="3 4" key="1">
    <citation type="submission" date="2024-04" db="EMBL/GenBank/DDBJ databases">
        <title>Genome assembly C_amara_ONT_v2.</title>
        <authorList>
            <person name="Yant L."/>
            <person name="Moore C."/>
            <person name="Slenker M."/>
        </authorList>
    </citation>
    <scope>NUCLEOTIDE SEQUENCE [LARGE SCALE GENOMIC DNA]</scope>
    <source>
        <tissue evidence="3">Leaf</tissue>
    </source>
</reference>
<dbReference type="NCBIfam" id="TIGR00756">
    <property type="entry name" value="PPR"/>
    <property type="match status" value="5"/>
</dbReference>
<dbReference type="Gene3D" id="1.25.40.10">
    <property type="entry name" value="Tetratricopeptide repeat domain"/>
    <property type="match status" value="3"/>
</dbReference>
<evidence type="ECO:0000313" key="3">
    <source>
        <dbReference type="EMBL" id="KAL1222776.1"/>
    </source>
</evidence>
<dbReference type="InterPro" id="IPR011990">
    <property type="entry name" value="TPR-like_helical_dom_sf"/>
</dbReference>
<comment type="caution">
    <text evidence="3">The sequence shown here is derived from an EMBL/GenBank/DDBJ whole genome shotgun (WGS) entry which is preliminary data.</text>
</comment>
<dbReference type="InterPro" id="IPR002885">
    <property type="entry name" value="PPR_rpt"/>
</dbReference>
<keyword evidence="4" id="KW-1185">Reference proteome</keyword>
<feature type="repeat" description="PPR" evidence="2">
    <location>
        <begin position="50"/>
        <end position="84"/>
    </location>
</feature>
<protein>
    <submittedName>
        <fullName evidence="3">Pentatricopeptide repeat-containing protein</fullName>
    </submittedName>
</protein>
<dbReference type="FunFam" id="1.25.40.10:FF:000090">
    <property type="entry name" value="Pentatricopeptide repeat-containing protein, chloroplastic"/>
    <property type="match status" value="1"/>
</dbReference>
<accession>A0ABD1BZY4</accession>
<keyword evidence="1" id="KW-0677">Repeat</keyword>
<feature type="repeat" description="PPR" evidence="2">
    <location>
        <begin position="288"/>
        <end position="322"/>
    </location>
</feature>
<evidence type="ECO:0000313" key="4">
    <source>
        <dbReference type="Proteomes" id="UP001558713"/>
    </source>
</evidence>